<comment type="caution">
    <text evidence="2">The sequence shown here is derived from an EMBL/GenBank/DDBJ whole genome shotgun (WGS) entry which is preliminary data.</text>
</comment>
<proteinExistence type="predicted"/>
<dbReference type="Proteomes" id="UP001596230">
    <property type="component" value="Unassembled WGS sequence"/>
</dbReference>
<dbReference type="InterPro" id="IPR013024">
    <property type="entry name" value="GGCT-like"/>
</dbReference>
<evidence type="ECO:0000313" key="2">
    <source>
        <dbReference type="EMBL" id="MFC6377273.1"/>
    </source>
</evidence>
<dbReference type="Pfam" id="PF06094">
    <property type="entry name" value="GGACT"/>
    <property type="match status" value="1"/>
</dbReference>
<dbReference type="CDD" id="cd06661">
    <property type="entry name" value="GGCT_like"/>
    <property type="match status" value="1"/>
</dbReference>
<name>A0ABW1VX77_9GAMM</name>
<feature type="domain" description="Gamma-glutamylcyclotransferase AIG2-like" evidence="1">
    <location>
        <begin position="4"/>
        <end position="106"/>
    </location>
</feature>
<accession>A0ABW1VX77</accession>
<protein>
    <submittedName>
        <fullName evidence="2">Gamma-glutamylcyclotransferase</fullName>
    </submittedName>
</protein>
<dbReference type="EMBL" id="JBHSUB010000006">
    <property type="protein sequence ID" value="MFC6377273.1"/>
    <property type="molecule type" value="Genomic_DNA"/>
</dbReference>
<dbReference type="InterPro" id="IPR036568">
    <property type="entry name" value="GGCT-like_sf"/>
</dbReference>
<dbReference type="SUPFAM" id="SSF110857">
    <property type="entry name" value="Gamma-glutamyl cyclotransferase-like"/>
    <property type="match status" value="1"/>
</dbReference>
<dbReference type="Gene3D" id="3.10.490.10">
    <property type="entry name" value="Gamma-glutamyl cyclotransferase-like"/>
    <property type="match status" value="1"/>
</dbReference>
<gene>
    <name evidence="2" type="ORF">ACFP9W_04060</name>
</gene>
<sequence length="110" mass="12266">MTPLFVYGTLRPGQSNACLLENIGGEWQAETIHGRYFASGRGAAAGFPGVVLDPQGAAIEGFLFFSEHLHHHWQRLDEFEDGYDRVLTEVTTPDDRQISAWVYQLQPGCV</sequence>
<evidence type="ECO:0000313" key="3">
    <source>
        <dbReference type="Proteomes" id="UP001596230"/>
    </source>
</evidence>
<dbReference type="RefSeq" id="WP_385946600.1">
    <property type="nucleotide sequence ID" value="NZ_JBHSUB010000006.1"/>
</dbReference>
<organism evidence="2 3">
    <name type="scientific">Tatumella terrea</name>
    <dbReference type="NCBI Taxonomy" id="419007"/>
    <lineage>
        <taxon>Bacteria</taxon>
        <taxon>Pseudomonadati</taxon>
        <taxon>Pseudomonadota</taxon>
        <taxon>Gammaproteobacteria</taxon>
        <taxon>Enterobacterales</taxon>
        <taxon>Erwiniaceae</taxon>
        <taxon>Tatumella</taxon>
    </lineage>
</organism>
<reference evidence="3" key="1">
    <citation type="journal article" date="2019" name="Int. J. Syst. Evol. Microbiol.">
        <title>The Global Catalogue of Microorganisms (GCM) 10K type strain sequencing project: providing services to taxonomists for standard genome sequencing and annotation.</title>
        <authorList>
            <consortium name="The Broad Institute Genomics Platform"/>
            <consortium name="The Broad Institute Genome Sequencing Center for Infectious Disease"/>
            <person name="Wu L."/>
            <person name="Ma J."/>
        </authorList>
    </citation>
    <scope>NUCLEOTIDE SEQUENCE [LARGE SCALE GENOMIC DNA]</scope>
    <source>
        <strain evidence="3">CGMCC 1.18518</strain>
    </source>
</reference>
<dbReference type="InterPro" id="IPR009288">
    <property type="entry name" value="AIG2-like_dom"/>
</dbReference>
<keyword evidence="3" id="KW-1185">Reference proteome</keyword>
<evidence type="ECO:0000259" key="1">
    <source>
        <dbReference type="Pfam" id="PF06094"/>
    </source>
</evidence>